<accession>A0A8S9VAA3</accession>
<gene>
    <name evidence="4" type="ORF">GN958_ATG00534</name>
    <name evidence="3" type="ORF">GN958_ATG19764</name>
</gene>
<dbReference type="EMBL" id="JAACNO010000087">
    <property type="protein sequence ID" value="KAF4150326.1"/>
    <property type="molecule type" value="Genomic_DNA"/>
</dbReference>
<evidence type="ECO:0000256" key="1">
    <source>
        <dbReference type="SAM" id="MobiDB-lite"/>
    </source>
</evidence>
<feature type="region of interest" description="Disordered" evidence="1">
    <location>
        <begin position="85"/>
        <end position="125"/>
    </location>
</feature>
<dbReference type="InterPro" id="IPR029526">
    <property type="entry name" value="PGBD"/>
</dbReference>
<reference evidence="4" key="1">
    <citation type="submission" date="2020-03" db="EMBL/GenBank/DDBJ databases">
        <title>Hybrid Assembly of Korean Phytophthora infestans isolates.</title>
        <authorList>
            <person name="Prokchorchik M."/>
            <person name="Lee Y."/>
            <person name="Seo J."/>
            <person name="Cho J.-H."/>
            <person name="Park Y.-E."/>
            <person name="Jang D.-C."/>
            <person name="Im J.-S."/>
            <person name="Choi J.-G."/>
            <person name="Park H.-J."/>
            <person name="Lee G.-B."/>
            <person name="Lee Y.-G."/>
            <person name="Hong S.-Y."/>
            <person name="Cho K."/>
            <person name="Sohn K.H."/>
        </authorList>
    </citation>
    <scope>NUCLEOTIDE SEQUENCE</scope>
    <source>
        <strain evidence="4">KR_2_A2</strain>
    </source>
</reference>
<dbReference type="AlphaFoldDB" id="A0A8S9VAA3"/>
<protein>
    <submittedName>
        <fullName evidence="4">Transposase IS4</fullName>
    </submittedName>
</protein>
<dbReference type="PANTHER" id="PTHR46599">
    <property type="entry name" value="PIGGYBAC TRANSPOSABLE ELEMENT-DERIVED PROTEIN 4"/>
    <property type="match status" value="1"/>
</dbReference>
<organism evidence="4 5">
    <name type="scientific">Phytophthora infestans</name>
    <name type="common">Potato late blight agent</name>
    <name type="synonym">Botrytis infestans</name>
    <dbReference type="NCBI Taxonomy" id="4787"/>
    <lineage>
        <taxon>Eukaryota</taxon>
        <taxon>Sar</taxon>
        <taxon>Stramenopiles</taxon>
        <taxon>Oomycota</taxon>
        <taxon>Peronosporomycetes</taxon>
        <taxon>Peronosporales</taxon>
        <taxon>Peronosporaceae</taxon>
        <taxon>Phytophthora</taxon>
    </lineage>
</organism>
<name>A0A8S9VAA3_PHYIN</name>
<dbReference type="Proteomes" id="UP000704712">
    <property type="component" value="Unassembled WGS sequence"/>
</dbReference>
<proteinExistence type="predicted"/>
<dbReference type="EMBL" id="JAACNO010002751">
    <property type="protein sequence ID" value="KAF4131032.1"/>
    <property type="molecule type" value="Genomic_DNA"/>
</dbReference>
<feature type="domain" description="PiggyBac transposable element-derived protein" evidence="2">
    <location>
        <begin position="172"/>
        <end position="560"/>
    </location>
</feature>
<comment type="caution">
    <text evidence="4">The sequence shown here is derived from an EMBL/GenBank/DDBJ whole genome shotgun (WGS) entry which is preliminary data.</text>
</comment>
<dbReference type="Pfam" id="PF13843">
    <property type="entry name" value="DDE_Tnp_1_7"/>
    <property type="match status" value="1"/>
</dbReference>
<evidence type="ECO:0000313" key="3">
    <source>
        <dbReference type="EMBL" id="KAF4131032.1"/>
    </source>
</evidence>
<dbReference type="PANTHER" id="PTHR46599:SF3">
    <property type="entry name" value="PIGGYBAC TRANSPOSABLE ELEMENT-DERIVED PROTEIN 4"/>
    <property type="match status" value="1"/>
</dbReference>
<evidence type="ECO:0000313" key="5">
    <source>
        <dbReference type="Proteomes" id="UP000704712"/>
    </source>
</evidence>
<evidence type="ECO:0000313" key="4">
    <source>
        <dbReference type="EMBL" id="KAF4150326.1"/>
    </source>
</evidence>
<sequence>MAAPLLPGDRVEGKSKKLAGRRGVVLLVSKESRMRSYKVQWDSGVVESVSARSIRREVGVAAWTPPDLAQVARLEEGDACVDVADSSSDMSFSSSSSDGESGSDASRTTAVVGGGCEAQRAETERDESVYAHGRKWVHRDAVYIDPADFVPARKAALHWPPHLQLGERSFASYFYLMYPMGSLQTTIQETNKLLMERRHGVIGRGEFFRWIGIRLAMTLEPRRGPMTVYWNSSVPEGTVGTAANYGQLYGMTCRTFQNIQGALRFAPSQGPAEDPWRAVRLLIVAFNEQRKKVISPGAVLCVDECMSSWQGREEKYTHDGIPHLTKIQRKPEGVGAELKSIADGDTGILLGLDLMEGAHRQRQKAYNADFGEGTAVVLRLAQPYAGSGRTVVADSAFSSVKTLVQLNSMMGLYFMGMVKTATKEYPMAHLKSWSSVPRPRGSHTVMESRCPNGSKMYALCWNDRKPKTIISNRGTTLPGSDSVRVRHRRVATGGEIRTERYEKRIPRPYMVELFFRHFSTIDVHDHYRQGSLEMERQWLTHSWAHRIFATTLGMVIVDSYLAYQHETKSNNIVACSTVAFGEFASRLAHQLIFNDYLTGRVRRDGNVDGDMDDASVPVHSLLALGDRPRYKRLKKTPQRAQRRCKICKMKASFYCATCSDGNEDSYFALCGTMTGRTCYHQHLEASQAR</sequence>
<feature type="compositionally biased region" description="Low complexity" evidence="1">
    <location>
        <begin position="85"/>
        <end position="106"/>
    </location>
</feature>
<evidence type="ECO:0000259" key="2">
    <source>
        <dbReference type="Pfam" id="PF13843"/>
    </source>
</evidence>